<dbReference type="GO" id="GO:0043571">
    <property type="term" value="P:maintenance of CRISPR repeat elements"/>
    <property type="evidence" value="ECO:0007669"/>
    <property type="project" value="InterPro"/>
</dbReference>
<evidence type="ECO:0008006" key="4">
    <source>
        <dbReference type="Google" id="ProtNLM"/>
    </source>
</evidence>
<gene>
    <name evidence="2" type="ORF">B2M26_00485</name>
</gene>
<accession>A0A1V4EXK4</accession>
<keyword evidence="3" id="KW-1185">Reference proteome</keyword>
<dbReference type="InterPro" id="IPR021124">
    <property type="entry name" value="CRISPR-assoc_prot_Cas5"/>
</dbReference>
<dbReference type="EMBL" id="MWPS01000001">
    <property type="protein sequence ID" value="OPG17663.1"/>
    <property type="molecule type" value="Genomic_DNA"/>
</dbReference>
<organism evidence="2 3">
    <name type="scientific">Ferroacidibacillus organovorans</name>
    <dbReference type="NCBI Taxonomy" id="1765683"/>
    <lineage>
        <taxon>Bacteria</taxon>
        <taxon>Bacillati</taxon>
        <taxon>Bacillota</taxon>
        <taxon>Bacilli</taxon>
        <taxon>Bacillales</taxon>
        <taxon>Alicyclobacillaceae</taxon>
        <taxon>Ferroacidibacillus</taxon>
    </lineage>
</organism>
<comment type="caution">
    <text evidence="2">The sequence shown here is derived from an EMBL/GenBank/DDBJ whole genome shotgun (WGS) entry which is preliminary data.</text>
</comment>
<evidence type="ECO:0000313" key="2">
    <source>
        <dbReference type="EMBL" id="OPG17663.1"/>
    </source>
</evidence>
<dbReference type="RefSeq" id="WP_079289638.1">
    <property type="nucleotide sequence ID" value="NZ_MWPS01000001.1"/>
</dbReference>
<dbReference type="Proteomes" id="UP000190229">
    <property type="component" value="Unassembled WGS sequence"/>
</dbReference>
<dbReference type="GO" id="GO:0051607">
    <property type="term" value="P:defense response to virus"/>
    <property type="evidence" value="ECO:0007669"/>
    <property type="project" value="UniProtKB-KW"/>
</dbReference>
<dbReference type="NCBIfam" id="TIGR02593">
    <property type="entry name" value="CRISPR_cas5"/>
    <property type="match status" value="1"/>
</dbReference>
<dbReference type="AlphaFoldDB" id="A0A1V4EXK4"/>
<proteinExistence type="predicted"/>
<dbReference type="InterPro" id="IPR013422">
    <property type="entry name" value="CRISPR-assoc_prot_Cas5_N"/>
</dbReference>
<protein>
    <recommendedName>
        <fullName evidence="4">Type I-MYXAN CRISPR-associated protein Cas5/Cmx5/DevS</fullName>
    </recommendedName>
</protein>
<name>A0A1V4EXK4_9BACL</name>
<evidence type="ECO:0000313" key="3">
    <source>
        <dbReference type="Proteomes" id="UP000190229"/>
    </source>
</evidence>
<keyword evidence="1" id="KW-0051">Antiviral defense</keyword>
<dbReference type="Pfam" id="PF09704">
    <property type="entry name" value="Cas_Cas5d"/>
    <property type="match status" value="1"/>
</dbReference>
<sequence>MSTVGTPFVKPEDLGWIRVSAPISSFTVPFAREFAESYPFPPPATVYGMLLSYIGEVNRRRFVGAEIAIAVIGQTLPSVVIRKMRRVKKTDLNDPSNSKPDFQTLLTGLKFLVGVRRRTDGQLGLWEKVNNAYLNPATVYRFGGLSCGESHNLIDEFSVLDWDDAHKLMVRDEVMLLGPSDRGEWSVPVWVDHVGSEGTVWARASLMPALSIAEHVGVFAINDRH</sequence>
<reference evidence="2 3" key="1">
    <citation type="submission" date="2017-02" db="EMBL/GenBank/DDBJ databases">
        <title>Draft genome of Acidibacillus ferrooxidans Huett2.</title>
        <authorList>
            <person name="Schopf S."/>
        </authorList>
    </citation>
    <scope>NUCLEOTIDE SEQUENCE [LARGE SCALE GENOMIC DNA]</scope>
    <source>
        <strain evidence="2 3">Huett2</strain>
    </source>
</reference>
<evidence type="ECO:0000256" key="1">
    <source>
        <dbReference type="ARBA" id="ARBA00023118"/>
    </source>
</evidence>